<evidence type="ECO:0000256" key="9">
    <source>
        <dbReference type="ARBA" id="ARBA00023002"/>
    </source>
</evidence>
<dbReference type="PANTHER" id="PTHR10617">
    <property type="entry name" value="ELECTRON TRANSFER FLAVOPROTEIN-UBIQUINONE OXIDOREDUCTASE"/>
    <property type="match status" value="1"/>
</dbReference>
<evidence type="ECO:0000259" key="16">
    <source>
        <dbReference type="Pfam" id="PF21162"/>
    </source>
</evidence>
<keyword evidence="10 14" id="KW-0408">Iron</keyword>
<dbReference type="Gene3D" id="3.30.70.20">
    <property type="match status" value="1"/>
</dbReference>
<dbReference type="FunFam" id="3.30.70.20:FF:000015">
    <property type="entry name" value="Electron transfer flavoprotein-ubiquinone oxidoreductase"/>
    <property type="match status" value="1"/>
</dbReference>
<evidence type="ECO:0000256" key="2">
    <source>
        <dbReference type="ARBA" id="ARBA00004370"/>
    </source>
</evidence>
<accession>A0A7C4MM57</accession>
<name>A0A7C4MM57_9BACT</name>
<evidence type="ECO:0000256" key="12">
    <source>
        <dbReference type="ARBA" id="ARBA00023075"/>
    </source>
</evidence>
<evidence type="ECO:0000256" key="5">
    <source>
        <dbReference type="ARBA" id="ARBA00022723"/>
    </source>
</evidence>
<dbReference type="InterPro" id="IPR049398">
    <property type="entry name" value="ETF-QO/FixC_UQ-bd"/>
</dbReference>
<keyword evidence="4 14" id="KW-0285">Flavoprotein</keyword>
<keyword evidence="12 14" id="KW-0830">Ubiquinone</keyword>
<dbReference type="EMBL" id="DSUH01000182">
    <property type="protein sequence ID" value="HGU32710.1"/>
    <property type="molecule type" value="Genomic_DNA"/>
</dbReference>
<comment type="caution">
    <text evidence="17">The sequence shown here is derived from an EMBL/GenBank/DDBJ whole genome shotgun (WGS) entry which is preliminary data.</text>
</comment>
<dbReference type="Pfam" id="PF21162">
    <property type="entry name" value="ETFQO_UQ-bd"/>
    <property type="match status" value="1"/>
</dbReference>
<dbReference type="InterPro" id="IPR007859">
    <property type="entry name" value="ETF-QO/FixX_C"/>
</dbReference>
<keyword evidence="5 14" id="KW-0479">Metal-binding</keyword>
<dbReference type="GO" id="GO:0051539">
    <property type="term" value="F:4 iron, 4 sulfur cluster binding"/>
    <property type="evidence" value="ECO:0007669"/>
    <property type="project" value="UniProtKB-UniRule"/>
</dbReference>
<comment type="function">
    <text evidence="14">Accepts electrons from ETF and reduces ubiquinone.</text>
</comment>
<evidence type="ECO:0000256" key="13">
    <source>
        <dbReference type="ARBA" id="ARBA00023136"/>
    </source>
</evidence>
<evidence type="ECO:0000256" key="11">
    <source>
        <dbReference type="ARBA" id="ARBA00023014"/>
    </source>
</evidence>
<dbReference type="Gene3D" id="3.50.50.60">
    <property type="entry name" value="FAD/NAD(P)-binding domain"/>
    <property type="match status" value="1"/>
</dbReference>
<dbReference type="Pfam" id="PF05187">
    <property type="entry name" value="Fer4_ETF_QO"/>
    <property type="match status" value="1"/>
</dbReference>
<dbReference type="InterPro" id="IPR040156">
    <property type="entry name" value="ETF-QO"/>
</dbReference>
<evidence type="ECO:0000259" key="15">
    <source>
        <dbReference type="Pfam" id="PF05187"/>
    </source>
</evidence>
<keyword evidence="13" id="KW-0472">Membrane</keyword>
<dbReference type="EC" id="1.5.5.1" evidence="14"/>
<reference evidence="17" key="1">
    <citation type="journal article" date="2020" name="mSystems">
        <title>Genome- and Community-Level Interaction Insights into Carbon Utilization and Element Cycling Functions of Hydrothermarchaeota in Hydrothermal Sediment.</title>
        <authorList>
            <person name="Zhou Z."/>
            <person name="Liu Y."/>
            <person name="Xu W."/>
            <person name="Pan J."/>
            <person name="Luo Z.H."/>
            <person name="Li M."/>
        </authorList>
    </citation>
    <scope>NUCLEOTIDE SEQUENCE [LARGE SCALE GENOMIC DNA]</scope>
    <source>
        <strain evidence="17">SpSt-477</strain>
    </source>
</reference>
<keyword evidence="6 14" id="KW-0274">FAD</keyword>
<comment type="cofactor">
    <cofactor evidence="14">
        <name>[4Fe-4S] cluster</name>
        <dbReference type="ChEBI" id="CHEBI:49883"/>
    </cofactor>
    <text evidence="14">Binds 1 [4Fe-4S] cluster.</text>
</comment>
<comment type="catalytic activity">
    <reaction evidence="14">
        <text>a ubiquinone + reduced [electron-transfer flavoprotein] = a ubiquinol + oxidized [electron-transfer flavoprotein] + H(+)</text>
        <dbReference type="Rhea" id="RHEA:24052"/>
        <dbReference type="Rhea" id="RHEA-COMP:9565"/>
        <dbReference type="Rhea" id="RHEA-COMP:9566"/>
        <dbReference type="Rhea" id="RHEA-COMP:10685"/>
        <dbReference type="Rhea" id="RHEA-COMP:10686"/>
        <dbReference type="ChEBI" id="CHEBI:15378"/>
        <dbReference type="ChEBI" id="CHEBI:16389"/>
        <dbReference type="ChEBI" id="CHEBI:17976"/>
        <dbReference type="ChEBI" id="CHEBI:57692"/>
        <dbReference type="ChEBI" id="CHEBI:58307"/>
        <dbReference type="EC" id="1.5.5.1"/>
    </reaction>
</comment>
<sequence>MNPERETIPFDVLFVGAGPASLAGAIRLKQLADANGRELEIAVIEKGSEVGAHAVSGAILDPCALKHLLPDFLDRGFPFEAVVRGDALYYLTSDKALRAPMLPRYLHNGGNYVISLSRFTRWLGTLAEEAGINVFCGFAGKEVLYDETGKRVIGVRTGDKGLDKEGRPKTNFEQGADLTAEVTIFGEGARGSLFKDLAVRMGLETNRMPQVYETGIKEVIELPEPGVFSADGPNVMHFLGDPLGPFRAGGGFLYEMGEKRIGIGYLTALGYTEPWMDPYEMLLRFKCHPFIRERISSGKVIEQGARTVSVGGFYTIPKLAMNGALVIGASAGIHDVLGLKGIHAAMYSGMWAAEAAFEALQSGDTSESGLSAYPKAFESSRLRSEIFEGRNTTAALAKRNPVRYLFLGAQYVSAGKGLRDPMWLHADATTLEPVNRRPKPSERPPTSPDGVYMVDKLTGVYLSKTHHREDQPCHLIVHDRKLCETTCAERYGNPCTRFCPAQVYEMHEHPETGRKELRLNPSNCLHCKTCDIKDPFGNITWTCPEGGEGPEYRLV</sequence>
<dbReference type="SUPFAM" id="SSF54373">
    <property type="entry name" value="FAD-linked reductases, C-terminal domain"/>
    <property type="match status" value="1"/>
</dbReference>
<dbReference type="GO" id="GO:0016020">
    <property type="term" value="C:membrane"/>
    <property type="evidence" value="ECO:0007669"/>
    <property type="project" value="UniProtKB-SubCell"/>
</dbReference>
<evidence type="ECO:0000256" key="14">
    <source>
        <dbReference type="RuleBase" id="RU366068"/>
    </source>
</evidence>
<comment type="cofactor">
    <cofactor evidence="1 14">
        <name>FAD</name>
        <dbReference type="ChEBI" id="CHEBI:57692"/>
    </cofactor>
</comment>
<feature type="domain" description="ETF-QO/FixX C-terminal" evidence="15">
    <location>
        <begin position="453"/>
        <end position="552"/>
    </location>
</feature>
<evidence type="ECO:0000256" key="8">
    <source>
        <dbReference type="ARBA" id="ARBA00022982"/>
    </source>
</evidence>
<evidence type="ECO:0000256" key="1">
    <source>
        <dbReference type="ARBA" id="ARBA00001974"/>
    </source>
</evidence>
<dbReference type="GO" id="GO:0004174">
    <property type="term" value="F:electron-transferring-flavoprotein dehydrogenase activity"/>
    <property type="evidence" value="ECO:0007669"/>
    <property type="project" value="UniProtKB-UniRule"/>
</dbReference>
<dbReference type="PANTHER" id="PTHR10617:SF107">
    <property type="entry name" value="ELECTRON TRANSFER FLAVOPROTEIN-UBIQUINONE OXIDOREDUCTASE, MITOCHONDRIAL"/>
    <property type="match status" value="1"/>
</dbReference>
<dbReference type="InterPro" id="IPR036188">
    <property type="entry name" value="FAD/NAD-bd_sf"/>
</dbReference>
<dbReference type="SUPFAM" id="SSF51905">
    <property type="entry name" value="FAD/NAD(P)-binding domain"/>
    <property type="match status" value="1"/>
</dbReference>
<feature type="domain" description="ETF-QO/FixC ubiquinone-binding" evidence="16">
    <location>
        <begin position="212"/>
        <end position="308"/>
    </location>
</feature>
<keyword evidence="11 14" id="KW-0411">Iron-sulfur</keyword>
<evidence type="ECO:0000313" key="17">
    <source>
        <dbReference type="EMBL" id="HGU32710.1"/>
    </source>
</evidence>
<comment type="subcellular location">
    <subcellularLocation>
        <location evidence="2">Membrane</location>
    </subcellularLocation>
</comment>
<dbReference type="SUPFAM" id="SSF54862">
    <property type="entry name" value="4Fe-4S ferredoxins"/>
    <property type="match status" value="1"/>
</dbReference>
<keyword evidence="3 14" id="KW-0813">Transport</keyword>
<evidence type="ECO:0000256" key="4">
    <source>
        <dbReference type="ARBA" id="ARBA00022630"/>
    </source>
</evidence>
<keyword evidence="7" id="KW-0809">Transit peptide</keyword>
<dbReference type="GO" id="GO:0046872">
    <property type="term" value="F:metal ion binding"/>
    <property type="evidence" value="ECO:0007669"/>
    <property type="project" value="UniProtKB-KW"/>
</dbReference>
<protein>
    <recommendedName>
        <fullName evidence="14">Electron transfer flavoprotein-ubiquinone oxidoreductase</fullName>
        <shortName evidence="14">ETF-QO</shortName>
        <ecNumber evidence="14">1.5.5.1</ecNumber>
    </recommendedName>
</protein>
<dbReference type="AlphaFoldDB" id="A0A7C4MM57"/>
<dbReference type="Gene3D" id="3.30.9.90">
    <property type="match status" value="1"/>
</dbReference>
<organism evidence="17">
    <name type="scientific">Desulfatirhabdium butyrativorans</name>
    <dbReference type="NCBI Taxonomy" id="340467"/>
    <lineage>
        <taxon>Bacteria</taxon>
        <taxon>Pseudomonadati</taxon>
        <taxon>Thermodesulfobacteriota</taxon>
        <taxon>Desulfobacteria</taxon>
        <taxon>Desulfobacterales</taxon>
        <taxon>Desulfatirhabdiaceae</taxon>
        <taxon>Desulfatirhabdium</taxon>
    </lineage>
</organism>
<evidence type="ECO:0000256" key="3">
    <source>
        <dbReference type="ARBA" id="ARBA00022448"/>
    </source>
</evidence>
<keyword evidence="9 14" id="KW-0560">Oxidoreductase</keyword>
<gene>
    <name evidence="17" type="ORF">ENS29_07635</name>
</gene>
<evidence type="ECO:0000256" key="10">
    <source>
        <dbReference type="ARBA" id="ARBA00023004"/>
    </source>
</evidence>
<proteinExistence type="predicted"/>
<keyword evidence="8 14" id="KW-0249">Electron transport</keyword>
<evidence type="ECO:0000256" key="6">
    <source>
        <dbReference type="ARBA" id="ARBA00022827"/>
    </source>
</evidence>
<evidence type="ECO:0000256" key="7">
    <source>
        <dbReference type="ARBA" id="ARBA00022946"/>
    </source>
</evidence>